<sequence>MDRRSVMQRPSLATRMRDHEDEDNAIADDDDLIGDFGRSMRSIGGRSGSIGRGGAGSMDPSQLFSICEEAHSIVFPNDNFAEAEPTHTEVARRRDALDKAWKSMRAWFSAHQSQEERYQAATYLGLLESTPLHGACKLPDPPSDIIQKLIDCAPETVSWADSNGWLPLHIACATGAPGDVLSLLVESYPEGKVAQDERLRTPLHFAFNPRFGAHSSSNEDKSNQGVANEDGGDDGKVGNSLPGIIRLLSNSGAAEIPEQNGMLPLHYACAYGTSTAVLEVLVEVFPASVIAKEKSGRTPLHLAMVNAHRPASTSVLRFLLSVQNSDAVNARDREGHLPLHPLASIAAKLRPEDQTKRQNIIQCLRMYLEAKPNATADFLTDIQSLPKWLREFAVVTPHVQGVLNMKIVQRFPSSLLLLDGYAHILIIVCFTVASLAFINPEEEENEKPRGVNALFFGGAYLLLREVVQSVSFISLGFFRTWYTNWSNWLDLLVIILVFYTGVKINGDRLDGTKLETFRAICAVTQFLIWVALIAYLKNIKEEFAVFVNAVFYVVNRLLAGFIIALAVILVMFALMFFVAFRRTDDCKNQDLNEEFPFCAFPHSWLTVYTMMMGEILPNFRNAKTGAKPLETIIFVLFAFVVVILLSNVIIAIVTDSYKVIKYERAAMVFWSNRLDFVAEMDATISMGKRMKNPSSLLPFSDGGGRDSPNNVARSGDDGAFYSDAAMQENDPLRSTWTVLTETFNPNHYEDIDFQDNEFWFYILTKLAVFVIIPVWLIAGFVTAGWLWPPQVRKFLLGQKRITSVVENENIEAEQNIAKLKDQIKVLRKNLVAEMVTGRRELTQVRLNLDGVTNDFVADFIQIKEIMTSLLDMSREMQPTTPTKDVSVISVVSAEEEERLSYEAIRRLQEEEQGDYNE</sequence>
<protein>
    <recommendedName>
        <fullName evidence="16">Ion transport domain-containing protein</fullName>
    </recommendedName>
</protein>
<evidence type="ECO:0000256" key="11">
    <source>
        <dbReference type="ARBA" id="ARBA00023303"/>
    </source>
</evidence>
<keyword evidence="2" id="KW-0813">Transport</keyword>
<dbReference type="SMART" id="SM00248">
    <property type="entry name" value="ANK"/>
    <property type="match status" value="4"/>
</dbReference>
<organism evidence="17">
    <name type="scientific">Ditylum brightwellii</name>
    <dbReference type="NCBI Taxonomy" id="49249"/>
    <lineage>
        <taxon>Eukaryota</taxon>
        <taxon>Sar</taxon>
        <taxon>Stramenopiles</taxon>
        <taxon>Ochrophyta</taxon>
        <taxon>Bacillariophyta</taxon>
        <taxon>Mediophyceae</taxon>
        <taxon>Lithodesmiophycidae</taxon>
        <taxon>Lithodesmiales</taxon>
        <taxon>Lithodesmiaceae</taxon>
        <taxon>Ditylum</taxon>
    </lineage>
</organism>
<name>A0A7S4VXY9_9STRA</name>
<keyword evidence="9 15" id="KW-0472">Membrane</keyword>
<dbReference type="EMBL" id="HBNS01020308">
    <property type="protein sequence ID" value="CAE4609534.1"/>
    <property type="molecule type" value="Transcribed_RNA"/>
</dbReference>
<reference evidence="17" key="1">
    <citation type="submission" date="2021-01" db="EMBL/GenBank/DDBJ databases">
        <authorList>
            <person name="Corre E."/>
            <person name="Pelletier E."/>
            <person name="Niang G."/>
            <person name="Scheremetjew M."/>
            <person name="Finn R."/>
            <person name="Kale V."/>
            <person name="Holt S."/>
            <person name="Cochrane G."/>
            <person name="Meng A."/>
            <person name="Brown T."/>
            <person name="Cohen L."/>
        </authorList>
    </citation>
    <scope>NUCLEOTIDE SEQUENCE</scope>
    <source>
        <strain evidence="17">GSO104</strain>
    </source>
</reference>
<dbReference type="GO" id="GO:1902495">
    <property type="term" value="C:transmembrane transporter complex"/>
    <property type="evidence" value="ECO:0007669"/>
    <property type="project" value="TreeGrafter"/>
</dbReference>
<evidence type="ECO:0000256" key="6">
    <source>
        <dbReference type="ARBA" id="ARBA00022989"/>
    </source>
</evidence>
<keyword evidence="5" id="KW-0677">Repeat</keyword>
<keyword evidence="10" id="KW-0325">Glycoprotein</keyword>
<comment type="subcellular location">
    <subcellularLocation>
        <location evidence="1">Membrane</location>
        <topology evidence="1">Multi-pass membrane protein</topology>
    </subcellularLocation>
</comment>
<evidence type="ECO:0000256" key="10">
    <source>
        <dbReference type="ARBA" id="ARBA00023180"/>
    </source>
</evidence>
<evidence type="ECO:0000256" key="3">
    <source>
        <dbReference type="ARBA" id="ARBA00022606"/>
    </source>
</evidence>
<proteinExistence type="predicted"/>
<dbReference type="InterPro" id="IPR052076">
    <property type="entry name" value="TRP_cation_channel"/>
</dbReference>
<feature type="compositionally biased region" description="Acidic residues" evidence="14">
    <location>
        <begin position="20"/>
        <end position="30"/>
    </location>
</feature>
<feature type="transmembrane region" description="Helical" evidence="15">
    <location>
        <begin position="415"/>
        <end position="438"/>
    </location>
</feature>
<feature type="region of interest" description="Disordered" evidence="14">
    <location>
        <begin position="1"/>
        <end position="30"/>
    </location>
</feature>
<feature type="transmembrane region" description="Helical" evidence="15">
    <location>
        <begin position="758"/>
        <end position="787"/>
    </location>
</feature>
<evidence type="ECO:0000256" key="13">
    <source>
        <dbReference type="SAM" id="Coils"/>
    </source>
</evidence>
<dbReference type="PROSITE" id="PS50297">
    <property type="entry name" value="ANK_REP_REGION"/>
    <property type="match status" value="1"/>
</dbReference>
<evidence type="ECO:0000256" key="12">
    <source>
        <dbReference type="PROSITE-ProRule" id="PRU00023"/>
    </source>
</evidence>
<evidence type="ECO:0000256" key="5">
    <source>
        <dbReference type="ARBA" id="ARBA00022737"/>
    </source>
</evidence>
<dbReference type="PANTHER" id="PTHR47143">
    <property type="entry name" value="TRANSIENT RECEPTOR POTENTIAL CATION CHANNEL PROTEIN PAINLESS"/>
    <property type="match status" value="1"/>
</dbReference>
<dbReference type="InterPro" id="IPR002110">
    <property type="entry name" value="Ankyrin_rpt"/>
</dbReference>
<feature type="coiled-coil region" evidence="13">
    <location>
        <begin position="802"/>
        <end position="829"/>
    </location>
</feature>
<feature type="transmembrane region" description="Helical" evidence="15">
    <location>
        <begin position="458"/>
        <end position="478"/>
    </location>
</feature>
<dbReference type="InterPro" id="IPR005821">
    <property type="entry name" value="Ion_trans_dom"/>
</dbReference>
<dbReference type="Pfam" id="PF12796">
    <property type="entry name" value="Ank_2"/>
    <property type="match status" value="1"/>
</dbReference>
<dbReference type="InterPro" id="IPR036770">
    <property type="entry name" value="Ankyrin_rpt-contain_sf"/>
</dbReference>
<dbReference type="GO" id="GO:0005216">
    <property type="term" value="F:monoatomic ion channel activity"/>
    <property type="evidence" value="ECO:0007669"/>
    <property type="project" value="InterPro"/>
</dbReference>
<dbReference type="SUPFAM" id="SSF48403">
    <property type="entry name" value="Ankyrin repeat"/>
    <property type="match status" value="1"/>
</dbReference>
<evidence type="ECO:0000256" key="4">
    <source>
        <dbReference type="ARBA" id="ARBA00022692"/>
    </source>
</evidence>
<dbReference type="AlphaFoldDB" id="A0A7S4VXY9"/>
<keyword evidence="3" id="KW-0716">Sensory transduction</keyword>
<feature type="region of interest" description="Disordered" evidence="14">
    <location>
        <begin position="211"/>
        <end position="236"/>
    </location>
</feature>
<dbReference type="Gene3D" id="1.10.287.70">
    <property type="match status" value="1"/>
</dbReference>
<evidence type="ECO:0000256" key="2">
    <source>
        <dbReference type="ARBA" id="ARBA00022448"/>
    </source>
</evidence>
<dbReference type="PROSITE" id="PS50088">
    <property type="entry name" value="ANK_REPEAT"/>
    <property type="match status" value="1"/>
</dbReference>
<evidence type="ECO:0000256" key="14">
    <source>
        <dbReference type="SAM" id="MobiDB-lite"/>
    </source>
</evidence>
<evidence type="ECO:0000256" key="15">
    <source>
        <dbReference type="SAM" id="Phobius"/>
    </source>
</evidence>
<evidence type="ECO:0000256" key="7">
    <source>
        <dbReference type="ARBA" id="ARBA00023043"/>
    </source>
</evidence>
<accession>A0A7S4VXY9</accession>
<evidence type="ECO:0000313" key="17">
    <source>
        <dbReference type="EMBL" id="CAE4609534.1"/>
    </source>
</evidence>
<keyword evidence="8" id="KW-0406">Ion transport</keyword>
<keyword evidence="7 12" id="KW-0040">ANK repeat</keyword>
<evidence type="ECO:0000256" key="9">
    <source>
        <dbReference type="ARBA" id="ARBA00023136"/>
    </source>
</evidence>
<dbReference type="PANTHER" id="PTHR47143:SF1">
    <property type="entry name" value="ION_TRANS DOMAIN-CONTAINING PROTEIN"/>
    <property type="match status" value="1"/>
</dbReference>
<gene>
    <name evidence="17" type="ORF">DBRI00130_LOCUS16111</name>
</gene>
<evidence type="ECO:0000256" key="1">
    <source>
        <dbReference type="ARBA" id="ARBA00004141"/>
    </source>
</evidence>
<evidence type="ECO:0000259" key="16">
    <source>
        <dbReference type="Pfam" id="PF00520"/>
    </source>
</evidence>
<feature type="transmembrane region" description="Helical" evidence="15">
    <location>
        <begin position="631"/>
        <end position="653"/>
    </location>
</feature>
<feature type="transmembrane region" description="Helical" evidence="15">
    <location>
        <begin position="485"/>
        <end position="504"/>
    </location>
</feature>
<feature type="transmembrane region" description="Helical" evidence="15">
    <location>
        <begin position="557"/>
        <end position="580"/>
    </location>
</feature>
<feature type="transmembrane region" description="Helical" evidence="15">
    <location>
        <begin position="516"/>
        <end position="536"/>
    </location>
</feature>
<evidence type="ECO:0000256" key="8">
    <source>
        <dbReference type="ARBA" id="ARBA00023065"/>
    </source>
</evidence>
<keyword evidence="13" id="KW-0175">Coiled coil</keyword>
<dbReference type="Gene3D" id="1.25.40.20">
    <property type="entry name" value="Ankyrin repeat-containing domain"/>
    <property type="match status" value="1"/>
</dbReference>
<dbReference type="Pfam" id="PF00520">
    <property type="entry name" value="Ion_trans"/>
    <property type="match status" value="1"/>
</dbReference>
<keyword evidence="11" id="KW-0407">Ion channel</keyword>
<feature type="domain" description="Ion transport" evidence="16">
    <location>
        <begin position="425"/>
        <end position="661"/>
    </location>
</feature>
<feature type="repeat" description="ANK" evidence="12">
    <location>
        <begin position="295"/>
        <end position="321"/>
    </location>
</feature>
<keyword evidence="6 15" id="KW-1133">Transmembrane helix</keyword>
<keyword evidence="4 15" id="KW-0812">Transmembrane</keyword>